<evidence type="ECO:0000313" key="8">
    <source>
        <dbReference type="Proteomes" id="UP000199296"/>
    </source>
</evidence>
<dbReference type="PANTHER" id="PTHR12544:SF29">
    <property type="entry name" value="GLUTAMINASE"/>
    <property type="match status" value="1"/>
</dbReference>
<gene>
    <name evidence="6" type="primary">glsA</name>
    <name evidence="7" type="ORF">SAMN04488027_10484</name>
</gene>
<dbReference type="OrthoDB" id="9788822at2"/>
<keyword evidence="6" id="KW-0007">Acetylation</keyword>
<feature type="binding site" evidence="6">
    <location>
        <position position="157"/>
    </location>
    <ligand>
        <name>substrate</name>
    </ligand>
</feature>
<comment type="subunit">
    <text evidence="2 6">Homotetramer.</text>
</comment>
<dbReference type="GO" id="GO:0004359">
    <property type="term" value="F:glutaminase activity"/>
    <property type="evidence" value="ECO:0007669"/>
    <property type="project" value="UniProtKB-UniRule"/>
</dbReference>
<feature type="binding site" evidence="6">
    <location>
        <position position="164"/>
    </location>
    <ligand>
        <name>substrate</name>
    </ligand>
</feature>
<dbReference type="RefSeq" id="WP_093366354.1">
    <property type="nucleotide sequence ID" value="NZ_FNCW01000004.1"/>
</dbReference>
<protein>
    <recommendedName>
        <fullName evidence="3 6">Glutaminase</fullName>
        <ecNumber evidence="3 6">3.5.1.2</ecNumber>
    </recommendedName>
</protein>
<dbReference type="Gene3D" id="3.40.710.10">
    <property type="entry name" value="DD-peptidase/beta-lactamase superfamily"/>
    <property type="match status" value="1"/>
</dbReference>
<dbReference type="Proteomes" id="UP000199296">
    <property type="component" value="Unassembled WGS sequence"/>
</dbReference>
<comment type="catalytic activity">
    <reaction evidence="5 6">
        <text>L-glutamine + H2O = L-glutamate + NH4(+)</text>
        <dbReference type="Rhea" id="RHEA:15889"/>
        <dbReference type="ChEBI" id="CHEBI:15377"/>
        <dbReference type="ChEBI" id="CHEBI:28938"/>
        <dbReference type="ChEBI" id="CHEBI:29985"/>
        <dbReference type="ChEBI" id="CHEBI:58359"/>
        <dbReference type="EC" id="3.5.1.2"/>
    </reaction>
</comment>
<evidence type="ECO:0000256" key="1">
    <source>
        <dbReference type="ARBA" id="ARBA00011076"/>
    </source>
</evidence>
<sequence length="304" mass="34089">MDYQAILNVIQKEFSPDDEMGKVASYIPELAKVDPLKFGVYLYCQNGDSFQFGDSQEKFSIQSISKVFTLTIAKELLGRDLWKRVDVEPSGTPFNSLTELERESGIPRNPFINAGSIVVADALLSVLDNPKRDLLKFVRKLCGDDDIFYDESIYKSERSHGYRNKALVNYMKSLGNIENDTDKVLEFYFYQCSLAMNCEQLSKAFMLFANEGLHFQTGEKVIDKQSVKRVNSIMQTCGFYDEAGEFSFRVGLPGKSGVGGGIVAVHPEKYAVAVWSPMLNEKGNSALGMKVLERLTTLTGFSIF</sequence>
<evidence type="ECO:0000313" key="7">
    <source>
        <dbReference type="EMBL" id="SDG62287.1"/>
    </source>
</evidence>
<feature type="binding site" evidence="6">
    <location>
        <position position="63"/>
    </location>
    <ligand>
        <name>substrate</name>
    </ligand>
</feature>
<name>A0A1G7VRG8_9FLAO</name>
<reference evidence="7 8" key="1">
    <citation type="submission" date="2016-10" db="EMBL/GenBank/DDBJ databases">
        <authorList>
            <person name="de Groot N.N."/>
        </authorList>
    </citation>
    <scope>NUCLEOTIDE SEQUENCE [LARGE SCALE GENOMIC DNA]</scope>
    <source>
        <strain evidence="7 8">DSM 19803</strain>
    </source>
</reference>
<feature type="binding site" evidence="6">
    <location>
        <position position="258"/>
    </location>
    <ligand>
        <name>substrate</name>
    </ligand>
</feature>
<keyword evidence="4 6" id="KW-0378">Hydrolase</keyword>
<keyword evidence="8" id="KW-1185">Reference proteome</keyword>
<comment type="similarity">
    <text evidence="1 6">Belongs to the glutaminase family.</text>
</comment>
<dbReference type="EMBL" id="FNCW01000004">
    <property type="protein sequence ID" value="SDG62287.1"/>
    <property type="molecule type" value="Genomic_DNA"/>
</dbReference>
<feature type="binding site" evidence="6">
    <location>
        <position position="113"/>
    </location>
    <ligand>
        <name>substrate</name>
    </ligand>
</feature>
<dbReference type="GO" id="GO:0006543">
    <property type="term" value="P:L-glutamine catabolic process"/>
    <property type="evidence" value="ECO:0007669"/>
    <property type="project" value="TreeGrafter"/>
</dbReference>
<evidence type="ECO:0000256" key="6">
    <source>
        <dbReference type="HAMAP-Rule" id="MF_00313"/>
    </source>
</evidence>
<dbReference type="GO" id="GO:0006537">
    <property type="term" value="P:glutamate biosynthetic process"/>
    <property type="evidence" value="ECO:0007669"/>
    <property type="project" value="TreeGrafter"/>
</dbReference>
<dbReference type="AlphaFoldDB" id="A0A1G7VRG8"/>
<dbReference type="Pfam" id="PF04960">
    <property type="entry name" value="Glutaminase"/>
    <property type="match status" value="1"/>
</dbReference>
<organism evidence="7 8">
    <name type="scientific">Psychroflexus sediminis</name>
    <dbReference type="NCBI Taxonomy" id="470826"/>
    <lineage>
        <taxon>Bacteria</taxon>
        <taxon>Pseudomonadati</taxon>
        <taxon>Bacteroidota</taxon>
        <taxon>Flavobacteriia</taxon>
        <taxon>Flavobacteriales</taxon>
        <taxon>Flavobacteriaceae</taxon>
        <taxon>Psychroflexus</taxon>
    </lineage>
</organism>
<proteinExistence type="inferred from homology"/>
<dbReference type="SUPFAM" id="SSF56601">
    <property type="entry name" value="beta-lactamase/transpeptidase-like"/>
    <property type="match status" value="1"/>
</dbReference>
<evidence type="ECO:0000256" key="4">
    <source>
        <dbReference type="ARBA" id="ARBA00022801"/>
    </source>
</evidence>
<feature type="binding site" evidence="6">
    <location>
        <position position="188"/>
    </location>
    <ligand>
        <name>substrate</name>
    </ligand>
</feature>
<dbReference type="InterPro" id="IPR015868">
    <property type="entry name" value="Glutaminase"/>
</dbReference>
<accession>A0A1G7VRG8</accession>
<feature type="binding site" evidence="6">
    <location>
        <position position="240"/>
    </location>
    <ligand>
        <name>substrate</name>
    </ligand>
</feature>
<dbReference type="FunFam" id="3.40.710.10:FF:000005">
    <property type="entry name" value="Glutaminase"/>
    <property type="match status" value="1"/>
</dbReference>
<dbReference type="PANTHER" id="PTHR12544">
    <property type="entry name" value="GLUTAMINASE"/>
    <property type="match status" value="1"/>
</dbReference>
<evidence type="ECO:0000256" key="2">
    <source>
        <dbReference type="ARBA" id="ARBA00011881"/>
    </source>
</evidence>
<dbReference type="STRING" id="470826.SAMN04488027_10484"/>
<dbReference type="EC" id="3.5.1.2" evidence="3 6"/>
<evidence type="ECO:0000256" key="3">
    <source>
        <dbReference type="ARBA" id="ARBA00012918"/>
    </source>
</evidence>
<dbReference type="HAMAP" id="MF_00313">
    <property type="entry name" value="Glutaminase"/>
    <property type="match status" value="1"/>
</dbReference>
<evidence type="ECO:0000256" key="5">
    <source>
        <dbReference type="ARBA" id="ARBA00049534"/>
    </source>
</evidence>
<dbReference type="InterPro" id="IPR012338">
    <property type="entry name" value="Beta-lactam/transpept-like"/>
</dbReference>
<dbReference type="NCBIfam" id="TIGR03814">
    <property type="entry name" value="Gln_ase"/>
    <property type="match status" value="1"/>
</dbReference>
<dbReference type="NCBIfam" id="NF002133">
    <property type="entry name" value="PRK00971.1-2"/>
    <property type="match status" value="1"/>
</dbReference>